<dbReference type="AlphaFoldDB" id="M7T9G7"/>
<dbReference type="SUPFAM" id="SSF51905">
    <property type="entry name" value="FAD/NAD(P)-binding domain"/>
    <property type="match status" value="1"/>
</dbReference>
<name>M7T9G7_EUTLA</name>
<evidence type="ECO:0000259" key="6">
    <source>
        <dbReference type="Pfam" id="PF01494"/>
    </source>
</evidence>
<sequence>MVNPKIRIAIIGGGLAGASLANALVRHVQLEFHVYESAPEFSERGAGISLSITAQRALEHINPAAPELLRKAGAVAQKSSRNMIGSGPHAGTIVFDLIADPKRLGLTVHRASLLRELLALLPEECLHAGKTVDTITSVSSGCIEVVFQDGESTLFDAVIGADGIFGSMRKYVLQDFPDACDPSPAGFWDCRNVVPFEKAKAALGEQYFEKDRQYGWSGDGAFVIHDALEDRTMVQCAVSAIDRDPCQDRKRPLTRKFLEETFSSWMDGSIGKAIIDLVLDQPHPQRYSQWEFGSTPTYAKGRVCITGDAAHAMTPWQGAGAGQAFEDAVVLSTLLGDVTTTAQIDAAFRAYDAVRRPRAQRIIDSSRETGLIMTGQDADAGLDPEKLRPVLKSRWDFIYGIDLVAYKKEALAKM</sequence>
<dbReference type="Proteomes" id="UP000012174">
    <property type="component" value="Unassembled WGS sequence"/>
</dbReference>
<dbReference type="InterPro" id="IPR051104">
    <property type="entry name" value="FAD_monoxygenase"/>
</dbReference>
<evidence type="ECO:0000256" key="1">
    <source>
        <dbReference type="ARBA" id="ARBA00005179"/>
    </source>
</evidence>
<keyword evidence="4" id="KW-0274">FAD</keyword>
<keyword evidence="5" id="KW-0560">Oxidoreductase</keyword>
<dbReference type="OMA" id="THASEQN"/>
<dbReference type="eggNOG" id="KOG2614">
    <property type="taxonomic scope" value="Eukaryota"/>
</dbReference>
<keyword evidence="3" id="KW-0285">Flavoprotein</keyword>
<dbReference type="PRINTS" id="PR00420">
    <property type="entry name" value="RNGMNOXGNASE"/>
</dbReference>
<evidence type="ECO:0000256" key="4">
    <source>
        <dbReference type="ARBA" id="ARBA00022827"/>
    </source>
</evidence>
<organism evidence="7 8">
    <name type="scientific">Eutypa lata (strain UCR-EL1)</name>
    <name type="common">Grapevine dieback disease fungus</name>
    <name type="synonym">Eutypa armeniacae</name>
    <dbReference type="NCBI Taxonomy" id="1287681"/>
    <lineage>
        <taxon>Eukaryota</taxon>
        <taxon>Fungi</taxon>
        <taxon>Dikarya</taxon>
        <taxon>Ascomycota</taxon>
        <taxon>Pezizomycotina</taxon>
        <taxon>Sordariomycetes</taxon>
        <taxon>Xylariomycetidae</taxon>
        <taxon>Xylariales</taxon>
        <taxon>Diatrypaceae</taxon>
        <taxon>Eutypa</taxon>
    </lineage>
</organism>
<dbReference type="Pfam" id="PF01494">
    <property type="entry name" value="FAD_binding_3"/>
    <property type="match status" value="1"/>
</dbReference>
<dbReference type="OrthoDB" id="16820at2759"/>
<proteinExistence type="inferred from homology"/>
<dbReference type="InterPro" id="IPR002938">
    <property type="entry name" value="FAD-bd"/>
</dbReference>
<reference evidence="8" key="1">
    <citation type="journal article" date="2013" name="Genome Announc.">
        <title>Draft genome sequence of the grapevine dieback fungus Eutypa lata UCR-EL1.</title>
        <authorList>
            <person name="Blanco-Ulate B."/>
            <person name="Rolshausen P.E."/>
            <person name="Cantu D."/>
        </authorList>
    </citation>
    <scope>NUCLEOTIDE SEQUENCE [LARGE SCALE GENOMIC DNA]</scope>
    <source>
        <strain evidence="8">UCR-EL1</strain>
    </source>
</reference>
<dbReference type="GO" id="GO:0071949">
    <property type="term" value="F:FAD binding"/>
    <property type="evidence" value="ECO:0007669"/>
    <property type="project" value="InterPro"/>
</dbReference>
<dbReference type="EMBL" id="KB707241">
    <property type="protein sequence ID" value="EMR63290.1"/>
    <property type="molecule type" value="Genomic_DNA"/>
</dbReference>
<comment type="pathway">
    <text evidence="1">Secondary metabolite biosynthesis.</text>
</comment>
<evidence type="ECO:0000256" key="3">
    <source>
        <dbReference type="ARBA" id="ARBA00022630"/>
    </source>
</evidence>
<evidence type="ECO:0000256" key="5">
    <source>
        <dbReference type="ARBA" id="ARBA00023002"/>
    </source>
</evidence>
<accession>M7T9G7</accession>
<dbReference type="KEGG" id="ela:UCREL1_9735"/>
<dbReference type="STRING" id="1287681.M7T9G7"/>
<gene>
    <name evidence="7" type="ORF">UCREL1_9735</name>
</gene>
<evidence type="ECO:0000256" key="2">
    <source>
        <dbReference type="ARBA" id="ARBA00007992"/>
    </source>
</evidence>
<protein>
    <submittedName>
        <fullName evidence="7">Putative salicylate hydroxylase protein</fullName>
    </submittedName>
</protein>
<dbReference type="Gene3D" id="3.50.50.60">
    <property type="entry name" value="FAD/NAD(P)-binding domain"/>
    <property type="match status" value="1"/>
</dbReference>
<evidence type="ECO:0000313" key="8">
    <source>
        <dbReference type="Proteomes" id="UP000012174"/>
    </source>
</evidence>
<feature type="domain" description="FAD-binding" evidence="6">
    <location>
        <begin position="158"/>
        <end position="365"/>
    </location>
</feature>
<dbReference type="HOGENOM" id="CLU_009665_6_5_1"/>
<dbReference type="PANTHER" id="PTHR46720">
    <property type="entry name" value="HYDROXYLASE, PUTATIVE (AFU_ORTHOLOGUE AFUA_3G01460)-RELATED"/>
    <property type="match status" value="1"/>
</dbReference>
<keyword evidence="8" id="KW-1185">Reference proteome</keyword>
<evidence type="ECO:0000313" key="7">
    <source>
        <dbReference type="EMBL" id="EMR63290.1"/>
    </source>
</evidence>
<dbReference type="PANTHER" id="PTHR46720:SF3">
    <property type="entry name" value="FAD-BINDING DOMAIN-CONTAINING PROTEIN-RELATED"/>
    <property type="match status" value="1"/>
</dbReference>
<dbReference type="InterPro" id="IPR036188">
    <property type="entry name" value="FAD/NAD-bd_sf"/>
</dbReference>
<dbReference type="GO" id="GO:0016491">
    <property type="term" value="F:oxidoreductase activity"/>
    <property type="evidence" value="ECO:0007669"/>
    <property type="project" value="UniProtKB-KW"/>
</dbReference>
<dbReference type="GO" id="GO:0044550">
    <property type="term" value="P:secondary metabolite biosynthetic process"/>
    <property type="evidence" value="ECO:0007669"/>
    <property type="project" value="TreeGrafter"/>
</dbReference>
<comment type="similarity">
    <text evidence="2">Belongs to the paxM FAD-dependent monooxygenase family.</text>
</comment>